<gene>
    <name evidence="3" type="ORF">BV95_03286</name>
</gene>
<evidence type="ECO:0000256" key="1">
    <source>
        <dbReference type="SAM" id="MobiDB-lite"/>
    </source>
</evidence>
<proteinExistence type="predicted"/>
<feature type="compositionally biased region" description="Basic and acidic residues" evidence="1">
    <location>
        <begin position="25"/>
        <end position="35"/>
    </location>
</feature>
<protein>
    <recommendedName>
        <fullName evidence="5">DUF883 domain-containing protein</fullName>
    </recommendedName>
</protein>
<reference evidence="3 4" key="1">
    <citation type="submission" date="2014-02" db="EMBL/GenBank/DDBJ databases">
        <title>Whole genome sequence of Sphingobium chlorophenolicum NBRC 16172.</title>
        <authorList>
            <person name="Gan H.M."/>
            <person name="Gan H.Y."/>
            <person name="Chew T.H."/>
            <person name="Savka M.A."/>
        </authorList>
    </citation>
    <scope>NUCLEOTIDE SEQUENCE [LARGE SCALE GENOMIC DNA]</scope>
    <source>
        <strain evidence="3 4">NBRC 16172</strain>
    </source>
</reference>
<evidence type="ECO:0008006" key="5">
    <source>
        <dbReference type="Google" id="ProtNLM"/>
    </source>
</evidence>
<dbReference type="AlphaFoldDB" id="A0A081RBA3"/>
<dbReference type="Proteomes" id="UP000028411">
    <property type="component" value="Unassembled WGS sequence"/>
</dbReference>
<evidence type="ECO:0000313" key="4">
    <source>
        <dbReference type="Proteomes" id="UP000028411"/>
    </source>
</evidence>
<keyword evidence="2" id="KW-0472">Membrane</keyword>
<comment type="caution">
    <text evidence="3">The sequence shown here is derived from an EMBL/GenBank/DDBJ whole genome shotgun (WGS) entry which is preliminary data.</text>
</comment>
<organism evidence="3 4">
    <name type="scientific">Sphingobium chlorophenolicum</name>
    <dbReference type="NCBI Taxonomy" id="46429"/>
    <lineage>
        <taxon>Bacteria</taxon>
        <taxon>Pseudomonadati</taxon>
        <taxon>Pseudomonadota</taxon>
        <taxon>Alphaproteobacteria</taxon>
        <taxon>Sphingomonadales</taxon>
        <taxon>Sphingomonadaceae</taxon>
        <taxon>Sphingobium</taxon>
    </lineage>
</organism>
<keyword evidence="2" id="KW-0812">Transmembrane</keyword>
<name>A0A081RBA3_SPHCR</name>
<feature type="region of interest" description="Disordered" evidence="1">
    <location>
        <begin position="19"/>
        <end position="52"/>
    </location>
</feature>
<dbReference type="PATRIC" id="fig|46429.4.peg.3272"/>
<evidence type="ECO:0000256" key="2">
    <source>
        <dbReference type="SAM" id="Phobius"/>
    </source>
</evidence>
<feature type="transmembrane region" description="Helical" evidence="2">
    <location>
        <begin position="82"/>
        <end position="99"/>
    </location>
</feature>
<dbReference type="EMBL" id="JFHR01000042">
    <property type="protein sequence ID" value="KEQ52476.1"/>
    <property type="molecule type" value="Genomic_DNA"/>
</dbReference>
<evidence type="ECO:0000313" key="3">
    <source>
        <dbReference type="EMBL" id="KEQ52476.1"/>
    </source>
</evidence>
<dbReference type="OrthoDB" id="7472479at2"/>
<sequence>MAGIRAQITRAREAANDIAETASGKVRDTADRAREGAGGLIQTSRERAGDARDKASAAYADARDRSQRVAARANEIVQEHPIVAVAGAVAAGAVIAWMFPKSRSAMKALPGLASSAGAKVLDAALAAKAAAAESAESLKSSTTDALNNAAEGTKEAATSARDAVASADLAKKTSRLADDVIALVAAKVDAIGEALKARLPKS</sequence>
<dbReference type="RefSeq" id="WP_037454260.1">
    <property type="nucleotide sequence ID" value="NZ_JFHR01000042.1"/>
</dbReference>
<accession>A0A081RBA3</accession>
<keyword evidence="2" id="KW-1133">Transmembrane helix</keyword>